<dbReference type="Gene3D" id="3.40.50.300">
    <property type="entry name" value="P-loop containing nucleotide triphosphate hydrolases"/>
    <property type="match status" value="1"/>
</dbReference>
<dbReference type="Pfam" id="PF01656">
    <property type="entry name" value="CbiA"/>
    <property type="match status" value="1"/>
</dbReference>
<dbReference type="SUPFAM" id="SSF52540">
    <property type="entry name" value="P-loop containing nucleoside triphosphate hydrolases"/>
    <property type="match status" value="1"/>
</dbReference>
<dbReference type="OrthoDB" id="978593at2"/>
<organism evidence="2 3">
    <name type="scientific">Longibacter salinarum</name>
    <dbReference type="NCBI Taxonomy" id="1850348"/>
    <lineage>
        <taxon>Bacteria</taxon>
        <taxon>Pseudomonadati</taxon>
        <taxon>Rhodothermota</taxon>
        <taxon>Rhodothermia</taxon>
        <taxon>Rhodothermales</taxon>
        <taxon>Salisaetaceae</taxon>
        <taxon>Longibacter</taxon>
    </lineage>
</organism>
<name>A0A2A8CT96_9BACT</name>
<dbReference type="InterPro" id="IPR048089">
    <property type="entry name" value="McdA"/>
</dbReference>
<dbReference type="CDD" id="cd02042">
    <property type="entry name" value="ParAB_family"/>
    <property type="match status" value="1"/>
</dbReference>
<dbReference type="EMBL" id="PDEQ01000015">
    <property type="protein sequence ID" value="PEN10374.1"/>
    <property type="molecule type" value="Genomic_DNA"/>
</dbReference>
<protein>
    <submittedName>
        <fullName evidence="2">Chromosome partitioning protein ParA</fullName>
    </submittedName>
</protein>
<dbReference type="PIRSF" id="PIRSF009320">
    <property type="entry name" value="Nuc_binding_HP_1000"/>
    <property type="match status" value="1"/>
</dbReference>
<evidence type="ECO:0000313" key="2">
    <source>
        <dbReference type="EMBL" id="PEN10374.1"/>
    </source>
</evidence>
<evidence type="ECO:0000313" key="3">
    <source>
        <dbReference type="Proteomes" id="UP000220102"/>
    </source>
</evidence>
<dbReference type="InterPro" id="IPR002586">
    <property type="entry name" value="CobQ/CobB/MinD/ParA_Nub-bd_dom"/>
</dbReference>
<gene>
    <name evidence="2" type="ORF">CRI94_17305</name>
</gene>
<sequence>MYQMPSVDALVIATLNPKGGTGKTTLAVHLARAAQLDGLDVVIIDTDPQGSATDWRRRAADVDAYDAPPVVSVTDASTLRSDLSRLVSSYDVAVIDGAAKLQGMTGAILAASDAVLIPVQASALDLWGTAEFIDLVTDRVHAGGTRAAFVPSARDVRTTLSAEVRDVLEDAGGDDVPVFDGTTRRVAYARSLAEGKTALDGYDATAADEITQLLTDTGQLLQ</sequence>
<dbReference type="PANTHER" id="PTHR13696">
    <property type="entry name" value="P-LOOP CONTAINING NUCLEOSIDE TRIPHOSPHATE HYDROLASE"/>
    <property type="match status" value="1"/>
</dbReference>
<dbReference type="PANTHER" id="PTHR13696:SF96">
    <property type="entry name" value="COBQ_COBB_MIND_PARA NUCLEOTIDE BINDING DOMAIN-CONTAINING PROTEIN"/>
    <property type="match status" value="1"/>
</dbReference>
<evidence type="ECO:0000259" key="1">
    <source>
        <dbReference type="Pfam" id="PF01656"/>
    </source>
</evidence>
<feature type="domain" description="CobQ/CobB/MinD/ParA nucleotide binding" evidence="1">
    <location>
        <begin position="12"/>
        <end position="113"/>
    </location>
</feature>
<dbReference type="NCBIfam" id="NF041546">
    <property type="entry name" value="ParA_partition"/>
    <property type="match status" value="1"/>
</dbReference>
<keyword evidence="3" id="KW-1185">Reference proteome</keyword>
<reference evidence="2 3" key="1">
    <citation type="submission" date="2017-10" db="EMBL/GenBank/DDBJ databases">
        <title>Draft genome of Longibacter Salinarum.</title>
        <authorList>
            <person name="Goh K.M."/>
            <person name="Shamsir M.S."/>
            <person name="Lim S.W."/>
        </authorList>
    </citation>
    <scope>NUCLEOTIDE SEQUENCE [LARGE SCALE GENOMIC DNA]</scope>
    <source>
        <strain evidence="2 3">KCTC 52045</strain>
    </source>
</reference>
<accession>A0A2A8CT96</accession>
<dbReference type="InterPro" id="IPR027417">
    <property type="entry name" value="P-loop_NTPase"/>
</dbReference>
<proteinExistence type="predicted"/>
<dbReference type="AlphaFoldDB" id="A0A2A8CT96"/>
<comment type="caution">
    <text evidence="2">The sequence shown here is derived from an EMBL/GenBank/DDBJ whole genome shotgun (WGS) entry which is preliminary data.</text>
</comment>
<dbReference type="Proteomes" id="UP000220102">
    <property type="component" value="Unassembled WGS sequence"/>
</dbReference>
<dbReference type="InterPro" id="IPR050678">
    <property type="entry name" value="DNA_Partitioning_ATPase"/>
</dbReference>